<comment type="caution">
    <text evidence="1">The sequence shown here is derived from an EMBL/GenBank/DDBJ whole genome shotgun (WGS) entry which is preliminary data.</text>
</comment>
<evidence type="ECO:0000313" key="1">
    <source>
        <dbReference type="EMBL" id="MBB5046542.1"/>
    </source>
</evidence>
<dbReference type="InterPro" id="IPR021251">
    <property type="entry name" value="DUF2793"/>
</dbReference>
<keyword evidence="2" id="KW-1185">Reference proteome</keyword>
<evidence type="ECO:0000313" key="2">
    <source>
        <dbReference type="Proteomes" id="UP000542353"/>
    </source>
</evidence>
<evidence type="ECO:0008006" key="3">
    <source>
        <dbReference type="Google" id="ProtNLM"/>
    </source>
</evidence>
<dbReference type="EMBL" id="JACHIH010000005">
    <property type="protein sequence ID" value="MBB5046542.1"/>
    <property type="molecule type" value="Genomic_DNA"/>
</dbReference>
<name>A0A7W7Z2M8_9BRAD</name>
<dbReference type="AlphaFoldDB" id="A0A7W7Z2M8"/>
<protein>
    <recommendedName>
        <fullName evidence="3">DUF2793 domain-containing protein</fullName>
    </recommendedName>
</protein>
<reference evidence="1 2" key="1">
    <citation type="submission" date="2020-08" db="EMBL/GenBank/DDBJ databases">
        <title>Genomic Encyclopedia of Type Strains, Phase IV (KMG-IV): sequencing the most valuable type-strain genomes for metagenomic binning, comparative biology and taxonomic classification.</title>
        <authorList>
            <person name="Goeker M."/>
        </authorList>
    </citation>
    <scope>NUCLEOTIDE SEQUENCE [LARGE SCALE GENOMIC DNA]</scope>
    <source>
        <strain evidence="1 2">DSM 12706</strain>
    </source>
</reference>
<dbReference type="Pfam" id="PF10983">
    <property type="entry name" value="DUF2793"/>
    <property type="match status" value="1"/>
</dbReference>
<accession>A0A7W7Z2M8</accession>
<sequence length="678" mass="69818">MTETAHLHLPLIEASQAQKHVTHNEALQILDAVIQIAVQDRNRTTPPSSPAEGVRHVVAAGAGGAWAGQDQAIATWQGGAWLFLAPNAGWCVWSAADAALLAFDGAVWRSLQSLDNLPHLGVNTTADASNRLSVKTNTALLAAIAAAEAGSGDVRLQLSKESAARTASVVFSDNYSGRAEFGLVGSDAFKLKVSADGAAWVEAFTIDPASGNLALPRGLTLSGVVAPPQLAANQNDYAPAGLASAAVLQLASDAARSLSGLSGGAEGRVIVLINVGGQPITLLDDGAASAAANRFALGAAIAMLPRQAVTLRYDGTAARWQALAGGASYALSYGAAQALSATQQARARANAGVPNRNYLINPSGEIAQSAIGSQADASYDFDQWLTLTQAAAVSVSSVADAENGTPFMMRSLQAGAAAQRFGRLQWLERLFCRELRGQPVVLSARVRSSVAATLRYAIVEWTGTPDAIAKDVVNDWSSASLTAGGFFTAAYTTVVGTGATALAANVLSDIAPLTGTVSSAMNNLAVLFWTDAAQPQNVTLDIAKVKLERGGVPTPFVAPRWNAVLADCLRYYAKTYATGVAPGTPYAGGGLQHVVEAASNYASLPTWHFPVEMRAAPSVTLYSQATGATGQIFNMTAVADVSGVVNGISSKSCSPNVNNVLVGGTSGLIAHLTVSARL</sequence>
<gene>
    <name evidence="1" type="ORF">HNR60_001290</name>
</gene>
<dbReference type="RefSeq" id="WP_184255540.1">
    <property type="nucleotide sequence ID" value="NZ_JACHIH010000005.1"/>
</dbReference>
<organism evidence="1 2">
    <name type="scientific">Rhodopseudomonas rhenobacensis</name>
    <dbReference type="NCBI Taxonomy" id="87461"/>
    <lineage>
        <taxon>Bacteria</taxon>
        <taxon>Pseudomonadati</taxon>
        <taxon>Pseudomonadota</taxon>
        <taxon>Alphaproteobacteria</taxon>
        <taxon>Hyphomicrobiales</taxon>
        <taxon>Nitrobacteraceae</taxon>
        <taxon>Rhodopseudomonas</taxon>
    </lineage>
</organism>
<proteinExistence type="predicted"/>
<dbReference type="Proteomes" id="UP000542353">
    <property type="component" value="Unassembled WGS sequence"/>
</dbReference>